<gene>
    <name evidence="1" type="ORF">HPB50_010597</name>
</gene>
<proteinExistence type="predicted"/>
<dbReference type="EMBL" id="CM023486">
    <property type="protein sequence ID" value="KAH6928017.1"/>
    <property type="molecule type" value="Genomic_DNA"/>
</dbReference>
<comment type="caution">
    <text evidence="1">The sequence shown here is derived from an EMBL/GenBank/DDBJ whole genome shotgun (WGS) entry which is preliminary data.</text>
</comment>
<evidence type="ECO:0000313" key="1">
    <source>
        <dbReference type="EMBL" id="KAH6928017.1"/>
    </source>
</evidence>
<sequence length="86" mass="9680">MEPRHTAKRTFIVSSDRCDHTPSAFFHQEPPVGTLTCGSSADAPRCCTRPLKPGWTTTTTTLKMDEEELAVAFARVRRRNRQTGFL</sequence>
<name>A0ACB7S1R3_HYAAI</name>
<evidence type="ECO:0000313" key="2">
    <source>
        <dbReference type="Proteomes" id="UP000821845"/>
    </source>
</evidence>
<organism evidence="1 2">
    <name type="scientific">Hyalomma asiaticum</name>
    <name type="common">Tick</name>
    <dbReference type="NCBI Taxonomy" id="266040"/>
    <lineage>
        <taxon>Eukaryota</taxon>
        <taxon>Metazoa</taxon>
        <taxon>Ecdysozoa</taxon>
        <taxon>Arthropoda</taxon>
        <taxon>Chelicerata</taxon>
        <taxon>Arachnida</taxon>
        <taxon>Acari</taxon>
        <taxon>Parasitiformes</taxon>
        <taxon>Ixodida</taxon>
        <taxon>Ixodoidea</taxon>
        <taxon>Ixodidae</taxon>
        <taxon>Hyalomminae</taxon>
        <taxon>Hyalomma</taxon>
    </lineage>
</organism>
<reference evidence="1" key="1">
    <citation type="submission" date="2020-05" db="EMBL/GenBank/DDBJ databases">
        <title>Large-scale comparative analyses of tick genomes elucidate their genetic diversity and vector capacities.</title>
        <authorList>
            <person name="Jia N."/>
            <person name="Wang J."/>
            <person name="Shi W."/>
            <person name="Du L."/>
            <person name="Sun Y."/>
            <person name="Zhan W."/>
            <person name="Jiang J."/>
            <person name="Wang Q."/>
            <person name="Zhang B."/>
            <person name="Ji P."/>
            <person name="Sakyi L.B."/>
            <person name="Cui X."/>
            <person name="Yuan T."/>
            <person name="Jiang B."/>
            <person name="Yang W."/>
            <person name="Lam T.T.-Y."/>
            <person name="Chang Q."/>
            <person name="Ding S."/>
            <person name="Wang X."/>
            <person name="Zhu J."/>
            <person name="Ruan X."/>
            <person name="Zhao L."/>
            <person name="Wei J."/>
            <person name="Que T."/>
            <person name="Du C."/>
            <person name="Cheng J."/>
            <person name="Dai P."/>
            <person name="Han X."/>
            <person name="Huang E."/>
            <person name="Gao Y."/>
            <person name="Liu J."/>
            <person name="Shao H."/>
            <person name="Ye R."/>
            <person name="Li L."/>
            <person name="Wei W."/>
            <person name="Wang X."/>
            <person name="Wang C."/>
            <person name="Yang T."/>
            <person name="Huo Q."/>
            <person name="Li W."/>
            <person name="Guo W."/>
            <person name="Chen H."/>
            <person name="Zhou L."/>
            <person name="Ni X."/>
            <person name="Tian J."/>
            <person name="Zhou Y."/>
            <person name="Sheng Y."/>
            <person name="Liu T."/>
            <person name="Pan Y."/>
            <person name="Xia L."/>
            <person name="Li J."/>
            <person name="Zhao F."/>
            <person name="Cao W."/>
        </authorList>
    </citation>
    <scope>NUCLEOTIDE SEQUENCE</scope>
    <source>
        <strain evidence="1">Hyas-2018</strain>
    </source>
</reference>
<keyword evidence="2" id="KW-1185">Reference proteome</keyword>
<accession>A0ACB7S1R3</accession>
<dbReference type="Proteomes" id="UP000821845">
    <property type="component" value="Chromosome 6"/>
</dbReference>
<protein>
    <submittedName>
        <fullName evidence="1">Uncharacterized protein</fullName>
    </submittedName>
</protein>